<reference evidence="1 2" key="1">
    <citation type="journal article" date="2019" name="Int. J. Syst. Evol. Microbiol.">
        <title>The Global Catalogue of Microorganisms (GCM) 10K type strain sequencing project: providing services to taxonomists for standard genome sequencing and annotation.</title>
        <authorList>
            <consortium name="The Broad Institute Genomics Platform"/>
            <consortium name="The Broad Institute Genome Sequencing Center for Infectious Disease"/>
            <person name="Wu L."/>
            <person name="Ma J."/>
        </authorList>
    </citation>
    <scope>NUCLEOTIDE SEQUENCE [LARGE SCALE GENOMIC DNA]</scope>
    <source>
        <strain evidence="1 2">JCM 11896</strain>
    </source>
</reference>
<sequence length="93" mass="10089">MSDERALVKRANRAGRERPLRTVTPGFWVYSLGGSGSESWARVRAAMRREDGSGGQVIRLDLIDRKGRPVVVEAPAAAPAWCLDAKTAARIGL</sequence>
<gene>
    <name evidence="1" type="ORF">GCM10009613_65860</name>
</gene>
<protein>
    <submittedName>
        <fullName evidence="1">Uncharacterized protein</fullName>
    </submittedName>
</protein>
<dbReference type="Proteomes" id="UP001501414">
    <property type="component" value="Unassembled WGS sequence"/>
</dbReference>
<comment type="caution">
    <text evidence="1">The sequence shown here is derived from an EMBL/GenBank/DDBJ whole genome shotgun (WGS) entry which is preliminary data.</text>
</comment>
<evidence type="ECO:0000313" key="2">
    <source>
        <dbReference type="Proteomes" id="UP001501414"/>
    </source>
</evidence>
<name>A0ABN1YCK4_9PSEU</name>
<keyword evidence="2" id="KW-1185">Reference proteome</keyword>
<organism evidence="1 2">
    <name type="scientific">Pseudonocardia kongjuensis</name>
    <dbReference type="NCBI Taxonomy" id="102227"/>
    <lineage>
        <taxon>Bacteria</taxon>
        <taxon>Bacillati</taxon>
        <taxon>Actinomycetota</taxon>
        <taxon>Actinomycetes</taxon>
        <taxon>Pseudonocardiales</taxon>
        <taxon>Pseudonocardiaceae</taxon>
        <taxon>Pseudonocardia</taxon>
    </lineage>
</organism>
<dbReference type="EMBL" id="BAAAJK010000073">
    <property type="protein sequence ID" value="GAA1404088.1"/>
    <property type="molecule type" value="Genomic_DNA"/>
</dbReference>
<evidence type="ECO:0000313" key="1">
    <source>
        <dbReference type="EMBL" id="GAA1404088.1"/>
    </source>
</evidence>
<accession>A0ABN1YCK4</accession>
<proteinExistence type="predicted"/>